<proteinExistence type="predicted"/>
<keyword evidence="2" id="KW-0812">Transmembrane</keyword>
<name>A0AB39LWC9_9ACTN</name>
<protein>
    <submittedName>
        <fullName evidence="3">Uncharacterized protein</fullName>
    </submittedName>
</protein>
<organism evidence="3">
    <name type="scientific">Streptomyces sp. R02</name>
    <dbReference type="NCBI Taxonomy" id="3238623"/>
    <lineage>
        <taxon>Bacteria</taxon>
        <taxon>Bacillati</taxon>
        <taxon>Actinomycetota</taxon>
        <taxon>Actinomycetes</taxon>
        <taxon>Kitasatosporales</taxon>
        <taxon>Streptomycetaceae</taxon>
        <taxon>Streptomyces</taxon>
    </lineage>
</organism>
<keyword evidence="2" id="KW-1133">Transmembrane helix</keyword>
<evidence type="ECO:0000256" key="2">
    <source>
        <dbReference type="SAM" id="Phobius"/>
    </source>
</evidence>
<evidence type="ECO:0000313" key="3">
    <source>
        <dbReference type="EMBL" id="XDP98049.1"/>
    </source>
</evidence>
<feature type="transmembrane region" description="Helical" evidence="2">
    <location>
        <begin position="40"/>
        <end position="59"/>
    </location>
</feature>
<keyword evidence="2" id="KW-0472">Membrane</keyword>
<dbReference type="AlphaFoldDB" id="A0AB39LWC9"/>
<accession>A0AB39LWC9</accession>
<evidence type="ECO:0000256" key="1">
    <source>
        <dbReference type="SAM" id="Coils"/>
    </source>
</evidence>
<keyword evidence="1" id="KW-0175">Coiled coil</keyword>
<dbReference type="EMBL" id="CP163429">
    <property type="protein sequence ID" value="XDP98049.1"/>
    <property type="molecule type" value="Genomic_DNA"/>
</dbReference>
<dbReference type="RefSeq" id="WP_369161502.1">
    <property type="nucleotide sequence ID" value="NZ_CP163429.1"/>
</dbReference>
<sequence length="88" mass="9055">MLENLGKYGEITKQAAEAGGVDQFISAIEKAAYTKGAARGAVIAAAAAATAVGGVAAAVKTYRARKARAEEAKEQLRATVRESEEDDA</sequence>
<reference evidence="3" key="1">
    <citation type="submission" date="2024-07" db="EMBL/GenBank/DDBJ databases">
        <authorList>
            <person name="Yu S.T."/>
        </authorList>
    </citation>
    <scope>NUCLEOTIDE SEQUENCE</scope>
    <source>
        <strain evidence="3">R02</strain>
    </source>
</reference>
<gene>
    <name evidence="3" type="ORF">AB5J57_33250</name>
</gene>
<feature type="coiled-coil region" evidence="1">
    <location>
        <begin position="59"/>
        <end position="86"/>
    </location>
</feature>